<evidence type="ECO:0000313" key="4">
    <source>
        <dbReference type="Proteomes" id="UP000308652"/>
    </source>
</evidence>
<feature type="compositionally biased region" description="Low complexity" evidence="2">
    <location>
        <begin position="422"/>
        <end position="434"/>
    </location>
</feature>
<feature type="region of interest" description="Disordered" evidence="2">
    <location>
        <begin position="1131"/>
        <end position="1178"/>
    </location>
</feature>
<organism evidence="3 4">
    <name type="scientific">Crucibulum laeve</name>
    <dbReference type="NCBI Taxonomy" id="68775"/>
    <lineage>
        <taxon>Eukaryota</taxon>
        <taxon>Fungi</taxon>
        <taxon>Dikarya</taxon>
        <taxon>Basidiomycota</taxon>
        <taxon>Agaricomycotina</taxon>
        <taxon>Agaricomycetes</taxon>
        <taxon>Agaricomycetidae</taxon>
        <taxon>Agaricales</taxon>
        <taxon>Agaricineae</taxon>
        <taxon>Nidulariaceae</taxon>
        <taxon>Crucibulum</taxon>
    </lineage>
</organism>
<reference evidence="3 4" key="1">
    <citation type="journal article" date="2019" name="Nat. Ecol. Evol.">
        <title>Megaphylogeny resolves global patterns of mushroom evolution.</title>
        <authorList>
            <person name="Varga T."/>
            <person name="Krizsan K."/>
            <person name="Foldi C."/>
            <person name="Dima B."/>
            <person name="Sanchez-Garcia M."/>
            <person name="Sanchez-Ramirez S."/>
            <person name="Szollosi G.J."/>
            <person name="Szarkandi J.G."/>
            <person name="Papp V."/>
            <person name="Albert L."/>
            <person name="Andreopoulos W."/>
            <person name="Angelini C."/>
            <person name="Antonin V."/>
            <person name="Barry K.W."/>
            <person name="Bougher N.L."/>
            <person name="Buchanan P."/>
            <person name="Buyck B."/>
            <person name="Bense V."/>
            <person name="Catcheside P."/>
            <person name="Chovatia M."/>
            <person name="Cooper J."/>
            <person name="Damon W."/>
            <person name="Desjardin D."/>
            <person name="Finy P."/>
            <person name="Geml J."/>
            <person name="Haridas S."/>
            <person name="Hughes K."/>
            <person name="Justo A."/>
            <person name="Karasinski D."/>
            <person name="Kautmanova I."/>
            <person name="Kiss B."/>
            <person name="Kocsube S."/>
            <person name="Kotiranta H."/>
            <person name="LaButti K.M."/>
            <person name="Lechner B.E."/>
            <person name="Liimatainen K."/>
            <person name="Lipzen A."/>
            <person name="Lukacs Z."/>
            <person name="Mihaltcheva S."/>
            <person name="Morgado L.N."/>
            <person name="Niskanen T."/>
            <person name="Noordeloos M.E."/>
            <person name="Ohm R.A."/>
            <person name="Ortiz-Santana B."/>
            <person name="Ovrebo C."/>
            <person name="Racz N."/>
            <person name="Riley R."/>
            <person name="Savchenko A."/>
            <person name="Shiryaev A."/>
            <person name="Soop K."/>
            <person name="Spirin V."/>
            <person name="Szebenyi C."/>
            <person name="Tomsovsky M."/>
            <person name="Tulloss R.E."/>
            <person name="Uehling J."/>
            <person name="Grigoriev I.V."/>
            <person name="Vagvolgyi C."/>
            <person name="Papp T."/>
            <person name="Martin F.M."/>
            <person name="Miettinen O."/>
            <person name="Hibbett D.S."/>
            <person name="Nagy L.G."/>
        </authorList>
    </citation>
    <scope>NUCLEOTIDE SEQUENCE [LARGE SCALE GENOMIC DNA]</scope>
    <source>
        <strain evidence="3 4">CBS 166.37</strain>
    </source>
</reference>
<feature type="compositionally biased region" description="Acidic residues" evidence="2">
    <location>
        <begin position="694"/>
        <end position="721"/>
    </location>
</feature>
<feature type="compositionally biased region" description="Polar residues" evidence="2">
    <location>
        <begin position="1131"/>
        <end position="1150"/>
    </location>
</feature>
<feature type="region of interest" description="Disordered" evidence="2">
    <location>
        <begin position="389"/>
        <end position="449"/>
    </location>
</feature>
<feature type="compositionally biased region" description="Low complexity" evidence="2">
    <location>
        <begin position="308"/>
        <end position="327"/>
    </location>
</feature>
<dbReference type="STRING" id="68775.A0A5C3MDC4"/>
<feature type="compositionally biased region" description="Low complexity" evidence="2">
    <location>
        <begin position="746"/>
        <end position="770"/>
    </location>
</feature>
<protein>
    <submittedName>
        <fullName evidence="3">Uncharacterized protein</fullName>
    </submittedName>
</protein>
<feature type="compositionally biased region" description="Acidic residues" evidence="2">
    <location>
        <begin position="232"/>
        <end position="243"/>
    </location>
</feature>
<feature type="compositionally biased region" description="Acidic residues" evidence="2">
    <location>
        <begin position="883"/>
        <end position="901"/>
    </location>
</feature>
<feature type="region of interest" description="Disordered" evidence="2">
    <location>
        <begin position="26"/>
        <end position="57"/>
    </location>
</feature>
<keyword evidence="4" id="KW-1185">Reference proteome</keyword>
<sequence>MDHTTAFVDNARDEVAARNRFESFKLGIGLPSNVAPKHKHARSHSRNTSISSSSISSSMSSLSFATSSKSTSHDLSSFSFPRADRPTSSPVADPAPASLPAPSTKRNSHHRRRSSVSTRRESAELMGMSLPDLPPSLSEDNVNLGDKDSIRRRALWALEGKPDVSFAKVEIPELSTPDVEKLMFDFTTKASAGSGSSYSNGLNSLMGSSKRDSFKLLATSSSSKDQLHTLVEEEEEEEEEEVDTSYPQNSLPSPAPSIEEIPVQEVAPVTPTPVVAVTKPTPSKPRPANLNLRPLSLTPENLITTIQGLPTPSLTPSPRSGLRSLSLNTMLPGDEATPSTTPASSRRNSMIISPTSAGRRPSLNLTVEQCESPSSVAPTEDCKAVRRSSISYKSSHGTTTSLAGLPTPEMTPTFARDRRFSTDSNRSSSSTGDDPTFFPSPPAAQFTRPLSTSEQHFLFKSHNALLARITDLERALSMRRMSSGGFSNPSRPMSMASASTEFESSSDLGSGPDDEMLRLIADLKAERDELKRDVDGWRTRVGDMEKQLGVFTKRVEAERRDAWVARSRVGLLEVEKGVLEKRLAGVDEMITALEGEKQTLESDKIALEQECQDKAKRVQDLEAELEAVKKELEEERNLRRQLEDTMVDQVAAAIARKRMPFTSMDSSSSVTDVELDSPDTSFKFGGFSLKVVQEEVDESDDEEEDNALAGYEDEDEEDEEVFGSSSSFDSMDSYPRSTGHLKLDTRTTPTSPMSDSSTVTLASRSSSPESAPAPPARPMHASRASLSKTWTFPKGAHPKTPSMEYIDDDTDHFFGCLEDVDGISSDGSAPTSPTAYSYERSKSLFASGFKYGADDDNAPFFVPSSAGIEVEEAKIDNRLASVAEEDEEEEEQSEVEDDSEMFGEAGGITITFTPPDEEESQDSVIESQIIISPVRKTDLPPVLPALNFGIEEEEEEETTPFNFGRPSVQCESSHRASSSPPMVSIPSSIPRPTSPRSSSPSSIPRVVNSRPTFSTSDVFTSTPPAKSAPLPSRVSPPSQFSPSSYVTPPTKRGGMTPSFIPQPVSSPSPMRTAVAPPRKSIPTSTFIPQPQRKPLISSGNIRGQNGTGVVNGSTFIPQPTAILNSPMNTRSLLRRSPNCSSATSHQTSEMKSVDLTHDSPTQRTYEHPHSQDSPISSAIPATSSFSSLMSSPLSARLSLQTFTNFIPMAWHPIANSAAGSAASMAASLCLNAGNEYDTDNKVSKPSRAMASESRVRGFVSRQKQLDKLRYRLETEGSLITRDVGIHCKKCDGALVML</sequence>
<evidence type="ECO:0000256" key="1">
    <source>
        <dbReference type="SAM" id="Coils"/>
    </source>
</evidence>
<feature type="coiled-coil region" evidence="1">
    <location>
        <begin position="590"/>
        <end position="645"/>
    </location>
</feature>
<name>A0A5C3MDC4_9AGAR</name>
<feature type="compositionally biased region" description="Polar residues" evidence="2">
    <location>
        <begin position="484"/>
        <end position="508"/>
    </location>
</feature>
<feature type="region of interest" description="Disordered" evidence="2">
    <location>
        <begin position="947"/>
        <end position="1101"/>
    </location>
</feature>
<dbReference type="Proteomes" id="UP000308652">
    <property type="component" value="Unassembled WGS sequence"/>
</dbReference>
<feature type="compositionally biased region" description="Low complexity" evidence="2">
    <location>
        <begin position="722"/>
        <end position="733"/>
    </location>
</feature>
<feature type="compositionally biased region" description="Polar residues" evidence="2">
    <location>
        <begin position="337"/>
        <end position="356"/>
    </location>
</feature>
<feature type="compositionally biased region" description="Low complexity" evidence="2">
    <location>
        <begin position="46"/>
        <end position="57"/>
    </location>
</feature>
<dbReference type="Gene3D" id="1.10.287.1490">
    <property type="match status" value="1"/>
</dbReference>
<feature type="coiled-coil region" evidence="1">
    <location>
        <begin position="513"/>
        <end position="547"/>
    </location>
</feature>
<feature type="compositionally biased region" description="Low complexity" evidence="2">
    <location>
        <begin position="86"/>
        <end position="105"/>
    </location>
</feature>
<gene>
    <name evidence="3" type="ORF">BDQ12DRAFT_731347</name>
</gene>
<feature type="region of interest" description="Disordered" evidence="2">
    <location>
        <begin position="481"/>
        <end position="513"/>
    </location>
</feature>
<evidence type="ECO:0000256" key="2">
    <source>
        <dbReference type="SAM" id="MobiDB-lite"/>
    </source>
</evidence>
<feature type="region of interest" description="Disordered" evidence="2">
    <location>
        <begin position="274"/>
        <end position="293"/>
    </location>
</feature>
<feature type="compositionally biased region" description="Low complexity" evidence="2">
    <location>
        <begin position="977"/>
        <end position="1011"/>
    </location>
</feature>
<evidence type="ECO:0000313" key="3">
    <source>
        <dbReference type="EMBL" id="TFK43312.1"/>
    </source>
</evidence>
<keyword evidence="1" id="KW-0175">Coiled coil</keyword>
<proteinExistence type="predicted"/>
<accession>A0A5C3MDC4</accession>
<feature type="compositionally biased region" description="Polar residues" evidence="2">
    <location>
        <begin position="389"/>
        <end position="402"/>
    </location>
</feature>
<dbReference type="EMBL" id="ML213591">
    <property type="protein sequence ID" value="TFK43312.1"/>
    <property type="molecule type" value="Genomic_DNA"/>
</dbReference>
<feature type="region of interest" description="Disordered" evidence="2">
    <location>
        <begin position="219"/>
        <end position="256"/>
    </location>
</feature>
<feature type="compositionally biased region" description="Polar residues" evidence="2">
    <location>
        <begin position="1035"/>
        <end position="1047"/>
    </location>
</feature>
<feature type="compositionally biased region" description="Basic residues" evidence="2">
    <location>
        <begin position="36"/>
        <end position="45"/>
    </location>
</feature>
<dbReference type="OrthoDB" id="2528184at2759"/>
<feature type="region of interest" description="Disordered" evidence="2">
    <location>
        <begin position="880"/>
        <end position="923"/>
    </location>
</feature>
<feature type="region of interest" description="Disordered" evidence="2">
    <location>
        <begin position="70"/>
        <end position="141"/>
    </location>
</feature>
<feature type="compositionally biased region" description="Low complexity" evidence="2">
    <location>
        <begin position="70"/>
        <end position="79"/>
    </location>
</feature>
<feature type="compositionally biased region" description="Polar residues" evidence="2">
    <location>
        <begin position="1012"/>
        <end position="1024"/>
    </location>
</feature>
<feature type="region of interest" description="Disordered" evidence="2">
    <location>
        <begin position="308"/>
        <end position="362"/>
    </location>
</feature>
<feature type="region of interest" description="Disordered" evidence="2">
    <location>
        <begin position="693"/>
        <end position="804"/>
    </location>
</feature>